<keyword evidence="1" id="KW-0732">Signal</keyword>
<feature type="domain" description="Cellulose-binding Sde182 nucleoside hydrolase-like" evidence="2">
    <location>
        <begin position="45"/>
        <end position="306"/>
    </location>
</feature>
<reference evidence="4" key="1">
    <citation type="submission" date="2021-03" db="EMBL/GenBank/DDBJ databases">
        <title>Revisited historic fungal species revealed as producer of novel bioactive compounds through whole genome sequencing and comparative genomics.</title>
        <authorList>
            <person name="Vignolle G.A."/>
            <person name="Hochenegger N."/>
            <person name="Mach R.L."/>
            <person name="Mach-Aigner A.R."/>
            <person name="Javad Rahimi M."/>
            <person name="Salim K.A."/>
            <person name="Chan C.M."/>
            <person name="Lim L.B.L."/>
            <person name="Cai F."/>
            <person name="Druzhinina I.S."/>
            <person name="U'Ren J.M."/>
            <person name="Derntl C."/>
        </authorList>
    </citation>
    <scope>NUCLEOTIDE SEQUENCE</scope>
    <source>
        <strain evidence="4">TUCIM 5799</strain>
    </source>
</reference>
<feature type="signal peptide" evidence="1">
    <location>
        <begin position="1"/>
        <end position="24"/>
    </location>
</feature>
<dbReference type="Gene3D" id="3.90.245.10">
    <property type="entry name" value="Ribonucleoside hydrolase-like"/>
    <property type="match status" value="1"/>
</dbReference>
<evidence type="ECO:0000313" key="5">
    <source>
        <dbReference type="Proteomes" id="UP000829685"/>
    </source>
</evidence>
<dbReference type="InterPro" id="IPR013783">
    <property type="entry name" value="Ig-like_fold"/>
</dbReference>
<comment type="caution">
    <text evidence="4">The sequence shown here is derived from an EMBL/GenBank/DDBJ whole genome shotgun (WGS) entry which is preliminary data.</text>
</comment>
<keyword evidence="5" id="KW-1185">Reference proteome</keyword>
<dbReference type="Pfam" id="PF07632">
    <property type="entry name" value="Sde182_NH-like"/>
    <property type="match status" value="1"/>
</dbReference>
<sequence length="524" mass="58693">MVCLHRSLWFLAAHLPNLIGVVEGSDDNVEKVDLNSLQSFGYRPRVFILSDILNEPDDSMSLVRYLLYANEFDTRGICATTSWWLRNETHPEEMRRIITAYGEVVDNLNNHVNPNASYQSADYLLSLVTSGPSTYGRAALNETLSEGAGRIIEALEESDEPLFITGWGGTNTLAQALLHMDNNMPAPKAAALRSKIRLYTISDQDNTGPWIRTRYPDVFYVVSIHAFNNYKAATWTGIGLRGCPCVDSDIVWNPWLDANIRLGPFGALYPQVVYTMEGDTPSFLWLVQNGLVYRDRIDWGTWGGRYSHPLAPSDWTAGIDSNHFVNTIETVIGADGVTYSTHQASIWRWRAAYQEDFAARMQWTLTPNFTAAGHPPILNVNKHQGPEPLFIKINANESFTLDASLTYDPDHPTDNSKLEFQWALYPEPTSFLNDYLNVQIEAVSPSSGAPLVLHVNDAGFSNVTLGRSVKVIPPISIRNPNTGLSTTDFHILLQVTNRAGPYPIRRYMRIVLTYHGHVPATLFT</sequence>
<dbReference type="OrthoDB" id="3592035at2759"/>
<dbReference type="InterPro" id="IPR011483">
    <property type="entry name" value="Sde182_NH-like"/>
</dbReference>
<name>A0A9P9W995_9PEZI</name>
<dbReference type="Proteomes" id="UP000829685">
    <property type="component" value="Unassembled WGS sequence"/>
</dbReference>
<dbReference type="EMBL" id="JAFIMR010000060">
    <property type="protein sequence ID" value="KAI1852882.1"/>
    <property type="molecule type" value="Genomic_DNA"/>
</dbReference>
<dbReference type="Pfam" id="PF21027">
    <property type="entry name" value="Sde0182_C"/>
    <property type="match status" value="1"/>
</dbReference>
<feature type="domain" description="Cellulose-binding Sde182 C-terminal" evidence="3">
    <location>
        <begin position="399"/>
        <end position="513"/>
    </location>
</feature>
<proteinExistence type="predicted"/>
<evidence type="ECO:0000259" key="2">
    <source>
        <dbReference type="Pfam" id="PF07632"/>
    </source>
</evidence>
<dbReference type="Gene3D" id="2.60.40.10">
    <property type="entry name" value="Immunoglobulins"/>
    <property type="match status" value="1"/>
</dbReference>
<evidence type="ECO:0000256" key="1">
    <source>
        <dbReference type="SAM" id="SignalP"/>
    </source>
</evidence>
<protein>
    <recommendedName>
        <fullName evidence="6">DUF1593-domain-containing protein</fullName>
    </recommendedName>
</protein>
<gene>
    <name evidence="4" type="ORF">JX265_012910</name>
</gene>
<accession>A0A9P9W995</accession>
<dbReference type="InterPro" id="IPR036452">
    <property type="entry name" value="Ribo_hydro-like"/>
</dbReference>
<organism evidence="4 5">
    <name type="scientific">Neoarthrinium moseri</name>
    <dbReference type="NCBI Taxonomy" id="1658444"/>
    <lineage>
        <taxon>Eukaryota</taxon>
        <taxon>Fungi</taxon>
        <taxon>Dikarya</taxon>
        <taxon>Ascomycota</taxon>
        <taxon>Pezizomycotina</taxon>
        <taxon>Sordariomycetes</taxon>
        <taxon>Xylariomycetidae</taxon>
        <taxon>Amphisphaeriales</taxon>
        <taxon>Apiosporaceae</taxon>
        <taxon>Neoarthrinium</taxon>
    </lineage>
</organism>
<dbReference type="GO" id="GO:0016799">
    <property type="term" value="F:hydrolase activity, hydrolyzing N-glycosyl compounds"/>
    <property type="evidence" value="ECO:0007669"/>
    <property type="project" value="InterPro"/>
</dbReference>
<evidence type="ECO:0000259" key="3">
    <source>
        <dbReference type="Pfam" id="PF21027"/>
    </source>
</evidence>
<evidence type="ECO:0008006" key="6">
    <source>
        <dbReference type="Google" id="ProtNLM"/>
    </source>
</evidence>
<dbReference type="AlphaFoldDB" id="A0A9P9W995"/>
<feature type="chain" id="PRO_5040368718" description="DUF1593-domain-containing protein" evidence="1">
    <location>
        <begin position="25"/>
        <end position="524"/>
    </location>
</feature>
<evidence type="ECO:0000313" key="4">
    <source>
        <dbReference type="EMBL" id="KAI1852882.1"/>
    </source>
</evidence>
<dbReference type="InterPro" id="IPR048527">
    <property type="entry name" value="Sde182_C"/>
</dbReference>